<sequence>MQDDAPAHKAKKTQEWCRNNLPDFIRANEWPANSPDLNVMDFCVWAILEQKACTTKHANVESLKKALKKAWAEIPQTAVIKNKGAHIE</sequence>
<dbReference type="Gene3D" id="3.30.420.10">
    <property type="entry name" value="Ribonuclease H-like superfamily/Ribonuclease H"/>
    <property type="match status" value="1"/>
</dbReference>
<reference evidence="2" key="1">
    <citation type="submission" date="2024-02" db="UniProtKB">
        <authorList>
            <consortium name="WormBaseParasite"/>
        </authorList>
    </citation>
    <scope>IDENTIFICATION</scope>
</reference>
<proteinExistence type="predicted"/>
<dbReference type="WBParaSite" id="MBELARI_LOCUS14894">
    <property type="protein sequence ID" value="MBELARI_LOCUS14894"/>
    <property type="gene ID" value="MBELARI_LOCUS14894"/>
</dbReference>
<dbReference type="InterPro" id="IPR036397">
    <property type="entry name" value="RNaseH_sf"/>
</dbReference>
<protein>
    <recommendedName>
        <fullName evidence="3">Tc1-like transposase DDE domain-containing protein</fullName>
    </recommendedName>
</protein>
<dbReference type="AlphaFoldDB" id="A0AAF3ELI5"/>
<name>A0AAF3ELI5_9BILA</name>
<accession>A0AAF3ELI5</accession>
<evidence type="ECO:0000313" key="1">
    <source>
        <dbReference type="Proteomes" id="UP000887575"/>
    </source>
</evidence>
<organism evidence="1 2">
    <name type="scientific">Mesorhabditis belari</name>
    <dbReference type="NCBI Taxonomy" id="2138241"/>
    <lineage>
        <taxon>Eukaryota</taxon>
        <taxon>Metazoa</taxon>
        <taxon>Ecdysozoa</taxon>
        <taxon>Nematoda</taxon>
        <taxon>Chromadorea</taxon>
        <taxon>Rhabditida</taxon>
        <taxon>Rhabditina</taxon>
        <taxon>Rhabditomorpha</taxon>
        <taxon>Rhabditoidea</taxon>
        <taxon>Rhabditidae</taxon>
        <taxon>Mesorhabditinae</taxon>
        <taxon>Mesorhabditis</taxon>
    </lineage>
</organism>
<evidence type="ECO:0008006" key="3">
    <source>
        <dbReference type="Google" id="ProtNLM"/>
    </source>
</evidence>
<dbReference type="Proteomes" id="UP000887575">
    <property type="component" value="Unassembled WGS sequence"/>
</dbReference>
<evidence type="ECO:0000313" key="2">
    <source>
        <dbReference type="WBParaSite" id="MBELARI_LOCUS14894"/>
    </source>
</evidence>
<keyword evidence="1" id="KW-1185">Reference proteome</keyword>
<dbReference type="GO" id="GO:0003676">
    <property type="term" value="F:nucleic acid binding"/>
    <property type="evidence" value="ECO:0007669"/>
    <property type="project" value="InterPro"/>
</dbReference>